<evidence type="ECO:0000313" key="3">
    <source>
        <dbReference type="Proteomes" id="UP001596220"/>
    </source>
</evidence>
<dbReference type="Gene3D" id="3.40.630.30">
    <property type="match status" value="2"/>
</dbReference>
<dbReference type="Proteomes" id="UP001596220">
    <property type="component" value="Unassembled WGS sequence"/>
</dbReference>
<dbReference type="PANTHER" id="PTHR37817:SF1">
    <property type="entry name" value="N-ACETYLTRANSFERASE EIS"/>
    <property type="match status" value="1"/>
</dbReference>
<gene>
    <name evidence="2" type="primary">eis</name>
    <name evidence="2" type="ORF">ACFP3R_17850</name>
</gene>
<dbReference type="Pfam" id="PF13527">
    <property type="entry name" value="Acetyltransf_9"/>
    <property type="match status" value="1"/>
</dbReference>
<dbReference type="InterPro" id="IPR025559">
    <property type="entry name" value="Eis_dom"/>
</dbReference>
<dbReference type="SUPFAM" id="SSF55718">
    <property type="entry name" value="SCP-like"/>
    <property type="match status" value="1"/>
</dbReference>
<comment type="caution">
    <text evidence="2">The sequence shown here is derived from an EMBL/GenBank/DDBJ whole genome shotgun (WGS) entry which is preliminary data.</text>
</comment>
<reference evidence="3" key="1">
    <citation type="journal article" date="2019" name="Int. J. Syst. Evol. Microbiol.">
        <title>The Global Catalogue of Microorganisms (GCM) 10K type strain sequencing project: providing services to taxonomists for standard genome sequencing and annotation.</title>
        <authorList>
            <consortium name="The Broad Institute Genomics Platform"/>
            <consortium name="The Broad Institute Genome Sequencing Center for Infectious Disease"/>
            <person name="Wu L."/>
            <person name="Ma J."/>
        </authorList>
    </citation>
    <scope>NUCLEOTIDE SEQUENCE [LARGE SCALE GENOMIC DNA]</scope>
    <source>
        <strain evidence="3">CGMCC 4.7246</strain>
    </source>
</reference>
<dbReference type="RefSeq" id="WP_380637345.1">
    <property type="nucleotide sequence ID" value="NZ_JBHSQO010000016.1"/>
</dbReference>
<dbReference type="InterPro" id="IPR016181">
    <property type="entry name" value="Acyl_CoA_acyltransferase"/>
</dbReference>
<dbReference type="InterPro" id="IPR051554">
    <property type="entry name" value="Acetyltransferase_Eis"/>
</dbReference>
<dbReference type="GO" id="GO:0016746">
    <property type="term" value="F:acyltransferase activity"/>
    <property type="evidence" value="ECO:0007669"/>
    <property type="project" value="UniProtKB-KW"/>
</dbReference>
<protein>
    <submittedName>
        <fullName evidence="2">Enhanced intracellular survival protein Eis</fullName>
        <ecNumber evidence="2">2.3.1.-</ecNumber>
    </submittedName>
</protein>
<feature type="domain" description="N-acetyltransferase" evidence="1">
    <location>
        <begin position="1"/>
        <end position="136"/>
    </location>
</feature>
<dbReference type="EMBL" id="JBHSQO010000016">
    <property type="protein sequence ID" value="MFC6091144.1"/>
    <property type="molecule type" value="Genomic_DNA"/>
</dbReference>
<dbReference type="Pfam" id="PF13530">
    <property type="entry name" value="SCP2_2"/>
    <property type="match status" value="1"/>
</dbReference>
<dbReference type="PROSITE" id="PS51186">
    <property type="entry name" value="GNAT"/>
    <property type="match status" value="1"/>
</dbReference>
<dbReference type="EC" id="2.3.1.-" evidence="2"/>
<keyword evidence="2" id="KW-0808">Transferase</keyword>
<proteinExistence type="predicted"/>
<organism evidence="2 3">
    <name type="scientific">Saccharothrix lopnurensis</name>
    <dbReference type="NCBI Taxonomy" id="1670621"/>
    <lineage>
        <taxon>Bacteria</taxon>
        <taxon>Bacillati</taxon>
        <taxon>Actinomycetota</taxon>
        <taxon>Actinomycetes</taxon>
        <taxon>Pseudonocardiales</taxon>
        <taxon>Pseudonocardiaceae</taxon>
        <taxon>Saccharothrix</taxon>
    </lineage>
</organism>
<dbReference type="InterPro" id="IPR036527">
    <property type="entry name" value="SCP2_sterol-bd_dom_sf"/>
</dbReference>
<sequence length="375" mass="39919">MPIRELTPDDLEPLGRLHRVAFGRSDPVEARPGTRGLAAELDGRLAGALAISDFHQFWGGSTVPAGGIGGVAVDPWARGRGVASALLDAALRDMRDRGQALSVLYATVPALYRSRGWERSGVFERLDFPLDRIPAGARADTRPAVEGDLAALHACYCDLASTVNGMLDRAAPAFRAADVLERAVVSVVPGHDGEVRGYLTAERDAEGLRVHDLVARDAATQLGLLAQLRSWAGVLERVAVRVTDPATTGLLTDQAIRFTTTASAWLLRVVDLPAAVAARGWPAAEGLTTTVDLEVVDEHAPWHAGRRRLVVEDGRVRVEAGGGGDVRLHARALGPWFSGMQDSSALRRAGLLDGDGRVLDRLVGAPGVPRLADFF</sequence>
<dbReference type="SUPFAM" id="SSF55729">
    <property type="entry name" value="Acyl-CoA N-acyltransferases (Nat)"/>
    <property type="match status" value="1"/>
</dbReference>
<dbReference type="PANTHER" id="PTHR37817">
    <property type="entry name" value="N-ACETYLTRANSFERASE EIS"/>
    <property type="match status" value="1"/>
</dbReference>
<dbReference type="InterPro" id="IPR000182">
    <property type="entry name" value="GNAT_dom"/>
</dbReference>
<dbReference type="CDD" id="cd04301">
    <property type="entry name" value="NAT_SF"/>
    <property type="match status" value="1"/>
</dbReference>
<keyword evidence="3" id="KW-1185">Reference proteome</keyword>
<dbReference type="Gene3D" id="3.30.1050.10">
    <property type="entry name" value="SCP2 sterol-binding domain"/>
    <property type="match status" value="1"/>
</dbReference>
<keyword evidence="2" id="KW-0012">Acyltransferase</keyword>
<evidence type="ECO:0000313" key="2">
    <source>
        <dbReference type="EMBL" id="MFC6091144.1"/>
    </source>
</evidence>
<evidence type="ECO:0000259" key="1">
    <source>
        <dbReference type="PROSITE" id="PS51186"/>
    </source>
</evidence>
<name>A0ABW1P764_9PSEU</name>
<accession>A0ABW1P764</accession>